<feature type="compositionally biased region" description="Polar residues" evidence="1">
    <location>
        <begin position="215"/>
        <end position="231"/>
    </location>
</feature>
<protein>
    <submittedName>
        <fullName evidence="2">Uncharacterized protein</fullName>
    </submittedName>
</protein>
<dbReference type="InParanoid" id="A0A409WX73"/>
<evidence type="ECO:0000313" key="3">
    <source>
        <dbReference type="Proteomes" id="UP000283269"/>
    </source>
</evidence>
<keyword evidence="3" id="KW-1185">Reference proteome</keyword>
<proteinExistence type="predicted"/>
<dbReference type="Proteomes" id="UP000283269">
    <property type="component" value="Unassembled WGS sequence"/>
</dbReference>
<dbReference type="EMBL" id="NHYD01003050">
    <property type="protein sequence ID" value="PPQ83105.1"/>
    <property type="molecule type" value="Genomic_DNA"/>
</dbReference>
<feature type="region of interest" description="Disordered" evidence="1">
    <location>
        <begin position="210"/>
        <end position="231"/>
    </location>
</feature>
<comment type="caution">
    <text evidence="2">The sequence shown here is derived from an EMBL/GenBank/DDBJ whole genome shotgun (WGS) entry which is preliminary data.</text>
</comment>
<gene>
    <name evidence="2" type="ORF">CVT25_003809</name>
</gene>
<sequence length="231" mass="25578">MNSLSTKQSFRQPPLLLPATIAPTTDSIRRDTFKRLPYDIQLQYAIQYNLVDANTLTSDAICAILCTANEWIPALDIPGHSKFPTSNGLIIYNDVMDLVDILAVQPSNEASSYVVSSNSLHQHIAPVLNDGPQPTEPCLVSMSSTGLHSTVNASEETVKRLRQEIVESRRTVRATVADVFEFQTELAKEIPYHSRVIGLMADTIRRVATHRNETSKSSSLWDSQKIVSDAP</sequence>
<feature type="non-terminal residue" evidence="2">
    <location>
        <position position="231"/>
    </location>
</feature>
<name>A0A409WX73_PSICY</name>
<accession>A0A409WX73</accession>
<reference evidence="2 3" key="1">
    <citation type="journal article" date="2018" name="Evol. Lett.">
        <title>Horizontal gene cluster transfer increased hallucinogenic mushroom diversity.</title>
        <authorList>
            <person name="Reynolds H.T."/>
            <person name="Vijayakumar V."/>
            <person name="Gluck-Thaler E."/>
            <person name="Korotkin H.B."/>
            <person name="Matheny P.B."/>
            <person name="Slot J.C."/>
        </authorList>
    </citation>
    <scope>NUCLEOTIDE SEQUENCE [LARGE SCALE GENOMIC DNA]</scope>
    <source>
        <strain evidence="2 3">2631</strain>
    </source>
</reference>
<evidence type="ECO:0000313" key="2">
    <source>
        <dbReference type="EMBL" id="PPQ83105.1"/>
    </source>
</evidence>
<dbReference type="AlphaFoldDB" id="A0A409WX73"/>
<evidence type="ECO:0000256" key="1">
    <source>
        <dbReference type="SAM" id="MobiDB-lite"/>
    </source>
</evidence>
<organism evidence="2 3">
    <name type="scientific">Psilocybe cyanescens</name>
    <dbReference type="NCBI Taxonomy" id="93625"/>
    <lineage>
        <taxon>Eukaryota</taxon>
        <taxon>Fungi</taxon>
        <taxon>Dikarya</taxon>
        <taxon>Basidiomycota</taxon>
        <taxon>Agaricomycotina</taxon>
        <taxon>Agaricomycetes</taxon>
        <taxon>Agaricomycetidae</taxon>
        <taxon>Agaricales</taxon>
        <taxon>Agaricineae</taxon>
        <taxon>Strophariaceae</taxon>
        <taxon>Psilocybe</taxon>
    </lineage>
</organism>